<reference evidence="2" key="1">
    <citation type="submission" date="2022-11" db="UniProtKB">
        <authorList>
            <consortium name="WormBaseParasite"/>
        </authorList>
    </citation>
    <scope>IDENTIFICATION</scope>
</reference>
<dbReference type="AlphaFoldDB" id="A0A915PS01"/>
<evidence type="ECO:0000313" key="2">
    <source>
        <dbReference type="WBParaSite" id="sdigi.contig363.g7761.t1"/>
    </source>
</evidence>
<dbReference type="WBParaSite" id="sdigi.contig363.g7761.t1">
    <property type="protein sequence ID" value="sdigi.contig363.g7761.t1"/>
    <property type="gene ID" value="sdigi.contig363.g7761"/>
</dbReference>
<organism evidence="1 2">
    <name type="scientific">Setaria digitata</name>
    <dbReference type="NCBI Taxonomy" id="48799"/>
    <lineage>
        <taxon>Eukaryota</taxon>
        <taxon>Metazoa</taxon>
        <taxon>Ecdysozoa</taxon>
        <taxon>Nematoda</taxon>
        <taxon>Chromadorea</taxon>
        <taxon>Rhabditida</taxon>
        <taxon>Spirurina</taxon>
        <taxon>Spiruromorpha</taxon>
        <taxon>Filarioidea</taxon>
        <taxon>Setariidae</taxon>
        <taxon>Setaria</taxon>
    </lineage>
</organism>
<sequence>MDELLLAGQCLDVPKVHSSSAKIQSGILRAVDELSWKPKQAANIRNHFCATPLRLTEIAAVKEQSDLHQIHRTPSEVAE</sequence>
<dbReference type="Proteomes" id="UP000887581">
    <property type="component" value="Unplaced"/>
</dbReference>
<evidence type="ECO:0000313" key="1">
    <source>
        <dbReference type="Proteomes" id="UP000887581"/>
    </source>
</evidence>
<protein>
    <submittedName>
        <fullName evidence="2">Uncharacterized protein</fullName>
    </submittedName>
</protein>
<keyword evidence="1" id="KW-1185">Reference proteome</keyword>
<name>A0A915PS01_9BILA</name>
<proteinExistence type="predicted"/>
<accession>A0A915PS01</accession>